<reference evidence="1" key="1">
    <citation type="submission" date="2020-05" db="EMBL/GenBank/DDBJ databases">
        <title>Sulfur intermediates as new biogeochemical hubs in an aquatic model microbial ecosystem.</title>
        <authorList>
            <person name="Vigneron A."/>
        </authorList>
    </citation>
    <scope>NUCLEOTIDE SEQUENCE</scope>
    <source>
        <strain evidence="1">Bin.250</strain>
    </source>
</reference>
<sequence>MIPHADQALNLLARRLTTALVPDLKSDYAQADGMLTGQLMTVLAAELGYGIERRMQDIRAMQELFVAAALQLSDEPLTQDLVRLSGLEPTSLTLNEVDAAHDELTRGLLALHERVDLPESDSEPGRDERQAINGMIWAYLESHAARHQMPD</sequence>
<comment type="caution">
    <text evidence="1">The sequence shown here is derived from an EMBL/GenBank/DDBJ whole genome shotgun (WGS) entry which is preliminary data.</text>
</comment>
<accession>A0A972VVU3</accession>
<proteinExistence type="predicted"/>
<dbReference type="Proteomes" id="UP000754644">
    <property type="component" value="Unassembled WGS sequence"/>
</dbReference>
<evidence type="ECO:0000313" key="1">
    <source>
        <dbReference type="EMBL" id="NQV65195.1"/>
    </source>
</evidence>
<evidence type="ECO:0000313" key="2">
    <source>
        <dbReference type="Proteomes" id="UP000754644"/>
    </source>
</evidence>
<dbReference type="EMBL" id="JABMOJ010000280">
    <property type="protein sequence ID" value="NQV65195.1"/>
    <property type="molecule type" value="Genomic_DNA"/>
</dbReference>
<dbReference type="AlphaFoldDB" id="A0A972VVU3"/>
<name>A0A972VVU3_9GAMM</name>
<protein>
    <submittedName>
        <fullName evidence="1">Uncharacterized protein</fullName>
    </submittedName>
</protein>
<organism evidence="1 2">
    <name type="scientific">SAR86 cluster bacterium</name>
    <dbReference type="NCBI Taxonomy" id="2030880"/>
    <lineage>
        <taxon>Bacteria</taxon>
        <taxon>Pseudomonadati</taxon>
        <taxon>Pseudomonadota</taxon>
        <taxon>Gammaproteobacteria</taxon>
        <taxon>SAR86 cluster</taxon>
    </lineage>
</organism>
<gene>
    <name evidence="1" type="ORF">HQ497_07510</name>
</gene>